<dbReference type="InterPro" id="IPR005325">
    <property type="entry name" value="DUF308_memb"/>
</dbReference>
<gene>
    <name evidence="2" type="ORF">E8P82_11345</name>
</gene>
<dbReference type="EMBL" id="SSWH01000009">
    <property type="protein sequence ID" value="THJ65864.1"/>
    <property type="molecule type" value="Genomic_DNA"/>
</dbReference>
<dbReference type="Pfam" id="PF03729">
    <property type="entry name" value="DUF308"/>
    <property type="match status" value="1"/>
</dbReference>
<feature type="transmembrane region" description="Helical" evidence="1">
    <location>
        <begin position="156"/>
        <end position="179"/>
    </location>
</feature>
<feature type="transmembrane region" description="Helical" evidence="1">
    <location>
        <begin position="75"/>
        <end position="94"/>
    </location>
</feature>
<accession>A0A4S5E369</accession>
<feature type="transmembrane region" description="Helical" evidence="1">
    <location>
        <begin position="100"/>
        <end position="123"/>
    </location>
</feature>
<proteinExistence type="predicted"/>
<keyword evidence="1" id="KW-0812">Transmembrane</keyword>
<evidence type="ECO:0000313" key="3">
    <source>
        <dbReference type="Proteomes" id="UP000305233"/>
    </source>
</evidence>
<dbReference type="AlphaFoldDB" id="A0A4S5E369"/>
<keyword evidence="3" id="KW-1185">Reference proteome</keyword>
<protein>
    <recommendedName>
        <fullName evidence="4">HdeD family acid-resistance protein</fullName>
    </recommendedName>
</protein>
<evidence type="ECO:0000256" key="1">
    <source>
        <dbReference type="SAM" id="Phobius"/>
    </source>
</evidence>
<comment type="caution">
    <text evidence="2">The sequence shown here is derived from an EMBL/GenBank/DDBJ whole genome shotgun (WGS) entry which is preliminary data.</text>
</comment>
<dbReference type="PRINTS" id="PR00173">
    <property type="entry name" value="EDTRNSPORT"/>
</dbReference>
<feature type="transmembrane region" description="Helical" evidence="1">
    <location>
        <begin position="130"/>
        <end position="150"/>
    </location>
</feature>
<feature type="transmembrane region" description="Helical" evidence="1">
    <location>
        <begin position="12"/>
        <end position="34"/>
    </location>
</feature>
<reference evidence="2 3" key="1">
    <citation type="submission" date="2019-04" db="EMBL/GenBank/DDBJ databases">
        <authorList>
            <person name="Liu Q."/>
            <person name="Xin Y.-H."/>
        </authorList>
    </citation>
    <scope>NUCLEOTIDE SEQUENCE [LARGE SCALE GENOMIC DNA]</scope>
    <source>
        <strain evidence="2 3">AM23</strain>
    </source>
</reference>
<dbReference type="RefSeq" id="WP_136454978.1">
    <property type="nucleotide sequence ID" value="NZ_SSWH01000009.1"/>
</dbReference>
<keyword evidence="1" id="KW-1133">Transmembrane helix</keyword>
<evidence type="ECO:0000313" key="2">
    <source>
        <dbReference type="EMBL" id="THJ65864.1"/>
    </source>
</evidence>
<feature type="transmembrane region" description="Helical" evidence="1">
    <location>
        <begin position="40"/>
        <end position="63"/>
    </location>
</feature>
<keyword evidence="1" id="KW-0472">Membrane</keyword>
<dbReference type="OrthoDB" id="193343at2"/>
<sequence length="188" mass="19336">MQDNTIEGPVKAVGNAMLGRGVVALIFGILVLVWPQATVVVLVLLFGSYAIIDGITAGVHWFSARRGPVAYRSSGWVLAGGIVSVLAGLVALLVPGLTALAIALVIGIWALLLGITQVILALAGRKAVSLWWVGLVSGILAIIFGLLLLIFPGAGILGLLGFLGVFGITLGILFIVSGFQIRSSTGRA</sequence>
<dbReference type="InterPro" id="IPR052712">
    <property type="entry name" value="Acid_resist_chaperone_HdeD"/>
</dbReference>
<dbReference type="Proteomes" id="UP000305233">
    <property type="component" value="Unassembled WGS sequence"/>
</dbReference>
<dbReference type="GO" id="GO:0005886">
    <property type="term" value="C:plasma membrane"/>
    <property type="evidence" value="ECO:0007669"/>
    <property type="project" value="TreeGrafter"/>
</dbReference>
<dbReference type="PANTHER" id="PTHR34989">
    <property type="entry name" value="PROTEIN HDED"/>
    <property type="match status" value="1"/>
</dbReference>
<name>A0A4S5E369_9MICC</name>
<evidence type="ECO:0008006" key="4">
    <source>
        <dbReference type="Google" id="ProtNLM"/>
    </source>
</evidence>
<dbReference type="PANTHER" id="PTHR34989:SF1">
    <property type="entry name" value="PROTEIN HDED"/>
    <property type="match status" value="1"/>
</dbReference>
<organism evidence="2 3">
    <name type="scientific">Arthrobacter echini</name>
    <dbReference type="NCBI Taxonomy" id="1529066"/>
    <lineage>
        <taxon>Bacteria</taxon>
        <taxon>Bacillati</taxon>
        <taxon>Actinomycetota</taxon>
        <taxon>Actinomycetes</taxon>
        <taxon>Micrococcales</taxon>
        <taxon>Micrococcaceae</taxon>
        <taxon>Arthrobacter</taxon>
    </lineage>
</organism>